<gene>
    <name evidence="2" type="ORF">HPBE_LOCUS10620</name>
</gene>
<sequence>MEKKKSKRQPPSNDQEPVVDVDHSASSGSLEKVKQRQPLLSVEPTQPSFVVLPKATEVPAKTPGTVNLE</sequence>
<dbReference type="EMBL" id="UZAH01026822">
    <property type="protein sequence ID" value="VDO85714.1"/>
    <property type="molecule type" value="Genomic_DNA"/>
</dbReference>
<dbReference type="Proteomes" id="UP000050761">
    <property type="component" value="Unassembled WGS sequence"/>
</dbReference>
<keyword evidence="3" id="KW-1185">Reference proteome</keyword>
<name>A0A183FRW6_HELPZ</name>
<organism evidence="3 4">
    <name type="scientific">Heligmosomoides polygyrus</name>
    <name type="common">Parasitic roundworm</name>
    <dbReference type="NCBI Taxonomy" id="6339"/>
    <lineage>
        <taxon>Eukaryota</taxon>
        <taxon>Metazoa</taxon>
        <taxon>Ecdysozoa</taxon>
        <taxon>Nematoda</taxon>
        <taxon>Chromadorea</taxon>
        <taxon>Rhabditida</taxon>
        <taxon>Rhabditina</taxon>
        <taxon>Rhabditomorpha</taxon>
        <taxon>Strongyloidea</taxon>
        <taxon>Heligmosomidae</taxon>
        <taxon>Heligmosomoides</taxon>
    </lineage>
</organism>
<evidence type="ECO:0000256" key="1">
    <source>
        <dbReference type="SAM" id="MobiDB-lite"/>
    </source>
</evidence>
<reference evidence="2 3" key="1">
    <citation type="submission" date="2018-11" db="EMBL/GenBank/DDBJ databases">
        <authorList>
            <consortium name="Pathogen Informatics"/>
        </authorList>
    </citation>
    <scope>NUCLEOTIDE SEQUENCE [LARGE SCALE GENOMIC DNA]</scope>
</reference>
<protein>
    <submittedName>
        <fullName evidence="4">TROAP</fullName>
    </submittedName>
</protein>
<reference evidence="4" key="2">
    <citation type="submission" date="2019-09" db="UniProtKB">
        <authorList>
            <consortium name="WormBaseParasite"/>
        </authorList>
    </citation>
    <scope>IDENTIFICATION</scope>
</reference>
<proteinExistence type="predicted"/>
<evidence type="ECO:0000313" key="4">
    <source>
        <dbReference type="WBParaSite" id="HPBE_0001061901-mRNA-1"/>
    </source>
</evidence>
<evidence type="ECO:0000313" key="2">
    <source>
        <dbReference type="EMBL" id="VDO85714.1"/>
    </source>
</evidence>
<evidence type="ECO:0000313" key="3">
    <source>
        <dbReference type="Proteomes" id="UP000050761"/>
    </source>
</evidence>
<accession>A0A3P7ZNS1</accession>
<accession>A0A183FRW6</accession>
<feature type="region of interest" description="Disordered" evidence="1">
    <location>
        <begin position="1"/>
        <end position="44"/>
    </location>
</feature>
<dbReference type="WBParaSite" id="HPBE_0001061901-mRNA-1">
    <property type="protein sequence ID" value="HPBE_0001061901-mRNA-1"/>
    <property type="gene ID" value="HPBE_0001061901"/>
</dbReference>
<dbReference type="AlphaFoldDB" id="A0A183FRW6"/>